<evidence type="ECO:0000313" key="10">
    <source>
        <dbReference type="Proteomes" id="UP000182569"/>
    </source>
</evidence>
<dbReference type="Pfam" id="PF02608">
    <property type="entry name" value="Bmp"/>
    <property type="match status" value="1"/>
</dbReference>
<dbReference type="Proteomes" id="UP000182569">
    <property type="component" value="Chromosome"/>
</dbReference>
<dbReference type="GO" id="GO:0005886">
    <property type="term" value="C:plasma membrane"/>
    <property type="evidence" value="ECO:0007669"/>
    <property type="project" value="UniProtKB-SubCell"/>
</dbReference>
<dbReference type="InterPro" id="IPR003760">
    <property type="entry name" value="PnrA-like"/>
</dbReference>
<evidence type="ECO:0000256" key="6">
    <source>
        <dbReference type="ARBA" id="ARBA00023288"/>
    </source>
</evidence>
<protein>
    <submittedName>
        <fullName evidence="9">BMP family ABC transporter substrate-binding protein</fullName>
    </submittedName>
</protein>
<evidence type="ECO:0000256" key="7">
    <source>
        <dbReference type="SAM" id="SignalP"/>
    </source>
</evidence>
<keyword evidence="4 7" id="KW-0732">Signal</keyword>
<dbReference type="KEGG" id="ceu:A7L45_09005"/>
<sequence length="356" mass="37872">MKCKKLVSLVMSMSVITMVFAGCSSSDKSAAKPATTTKVAFKDGMVTDTGGVNDQSFNQGSWKGLQSFAKNNPGAQVKYLESVQSSNYPSNLNQFASNKYDLVWGIGYLMEDAVKASAKAYPNVKFAVIDDEMTPHQSNVTGVIFKAQESSFLVGYIAALKTKTNKVGFIGGITGNVIDQFDYGFRAGVAYGAKELKKTVTVNVQYANSFSDSALGKAISQNMYSKGADIIFTAAGNVGQGMVAEAKSENKLCIGVDMDQAYLAPNNMLTSSLKNVSNVTEAVSKQVKDGVNVGGKTLSYGLKDNGVGVPYTAQAIKMCGQDVLDKTKKVSADIVNGKIVPPYNKVTFATYSSTLK</sequence>
<dbReference type="SUPFAM" id="SSF53822">
    <property type="entry name" value="Periplasmic binding protein-like I"/>
    <property type="match status" value="1"/>
</dbReference>
<name>A0A1J0GFW2_9CLOT</name>
<dbReference type="OrthoDB" id="9769871at2"/>
<reference evidence="10" key="1">
    <citation type="journal article" date="2016" name="Front. Microbiol.">
        <title>Complete Genome Sequence of Clostridium estertheticum DSM 8809, a Microbe Identified in Spoiled Vacuum Packed Beef.</title>
        <authorList>
            <person name="Yu Z."/>
            <person name="Gunn L."/>
            <person name="Brennan E."/>
            <person name="Reid R."/>
            <person name="Wall P.G."/>
            <person name="Gaora O.P."/>
            <person name="Hurley D."/>
            <person name="Bolton D."/>
            <person name="Fanning S."/>
        </authorList>
    </citation>
    <scope>NUCLEOTIDE SEQUENCE [LARGE SCALE GENOMIC DNA]</scope>
    <source>
        <strain evidence="10">DSM 8809</strain>
    </source>
</reference>
<gene>
    <name evidence="9" type="ORF">A7L45_09005</name>
</gene>
<dbReference type="CDD" id="cd06354">
    <property type="entry name" value="PBP1_PrnA-like"/>
    <property type="match status" value="1"/>
</dbReference>
<dbReference type="PANTHER" id="PTHR34296:SF2">
    <property type="entry name" value="ABC TRANSPORTER GUANOSINE-BINDING PROTEIN NUPN"/>
    <property type="match status" value="1"/>
</dbReference>
<evidence type="ECO:0000256" key="1">
    <source>
        <dbReference type="ARBA" id="ARBA00004193"/>
    </source>
</evidence>
<keyword evidence="3" id="KW-1003">Cell membrane</keyword>
<feature type="chain" id="PRO_5039486046" evidence="7">
    <location>
        <begin position="22"/>
        <end position="356"/>
    </location>
</feature>
<dbReference type="PANTHER" id="PTHR34296">
    <property type="entry name" value="TRANSCRIPTIONAL ACTIVATOR PROTEIN MED"/>
    <property type="match status" value="1"/>
</dbReference>
<dbReference type="InterPro" id="IPR028082">
    <property type="entry name" value="Peripla_BP_I"/>
</dbReference>
<comment type="similarity">
    <text evidence="2">Belongs to the BMP lipoprotein family.</text>
</comment>
<evidence type="ECO:0000256" key="4">
    <source>
        <dbReference type="ARBA" id="ARBA00022729"/>
    </source>
</evidence>
<keyword evidence="10" id="KW-1185">Reference proteome</keyword>
<accession>A0A1J0GFW2</accession>
<keyword evidence="6" id="KW-0449">Lipoprotein</keyword>
<evidence type="ECO:0000256" key="5">
    <source>
        <dbReference type="ARBA" id="ARBA00023136"/>
    </source>
</evidence>
<dbReference type="PROSITE" id="PS51257">
    <property type="entry name" value="PROKAR_LIPOPROTEIN"/>
    <property type="match status" value="1"/>
</dbReference>
<dbReference type="AlphaFoldDB" id="A0A1J0GFW2"/>
<evidence type="ECO:0000256" key="2">
    <source>
        <dbReference type="ARBA" id="ARBA00008610"/>
    </source>
</evidence>
<evidence type="ECO:0000259" key="8">
    <source>
        <dbReference type="Pfam" id="PF02608"/>
    </source>
</evidence>
<evidence type="ECO:0000313" key="9">
    <source>
        <dbReference type="EMBL" id="APC40195.1"/>
    </source>
</evidence>
<feature type="signal peptide" evidence="7">
    <location>
        <begin position="1"/>
        <end position="21"/>
    </location>
</feature>
<evidence type="ECO:0000256" key="3">
    <source>
        <dbReference type="ARBA" id="ARBA00022475"/>
    </source>
</evidence>
<dbReference type="RefSeq" id="WP_071612486.1">
    <property type="nucleotide sequence ID" value="NZ_CP015756.1"/>
</dbReference>
<comment type="subcellular location">
    <subcellularLocation>
        <location evidence="1">Cell membrane</location>
        <topology evidence="1">Lipid-anchor</topology>
    </subcellularLocation>
</comment>
<dbReference type="EMBL" id="CP015756">
    <property type="protein sequence ID" value="APC40195.1"/>
    <property type="molecule type" value="Genomic_DNA"/>
</dbReference>
<dbReference type="Gene3D" id="3.40.50.2300">
    <property type="match status" value="2"/>
</dbReference>
<dbReference type="InterPro" id="IPR050957">
    <property type="entry name" value="BMP_lipoprotein"/>
</dbReference>
<feature type="domain" description="ABC transporter substrate-binding protein PnrA-like" evidence="8">
    <location>
        <begin position="43"/>
        <end position="344"/>
    </location>
</feature>
<keyword evidence="5" id="KW-0472">Membrane</keyword>
<dbReference type="STRING" id="1552.A7L45_09005"/>
<organism evidence="9 10">
    <name type="scientific">Clostridium estertheticum subsp. estertheticum</name>
    <dbReference type="NCBI Taxonomy" id="1552"/>
    <lineage>
        <taxon>Bacteria</taxon>
        <taxon>Bacillati</taxon>
        <taxon>Bacillota</taxon>
        <taxon>Clostridia</taxon>
        <taxon>Eubacteriales</taxon>
        <taxon>Clostridiaceae</taxon>
        <taxon>Clostridium</taxon>
    </lineage>
</organism>
<proteinExistence type="inferred from homology"/>